<gene>
    <name evidence="5" type="primary">LOC112286506</name>
</gene>
<evidence type="ECO:0000259" key="4">
    <source>
        <dbReference type="PROSITE" id="PS51762"/>
    </source>
</evidence>
<feature type="compositionally biased region" description="Polar residues" evidence="3">
    <location>
        <begin position="189"/>
        <end position="199"/>
    </location>
</feature>
<dbReference type="SUPFAM" id="SSF49899">
    <property type="entry name" value="Concanavalin A-like lectins/glucanases"/>
    <property type="match status" value="2"/>
</dbReference>
<dbReference type="EMBL" id="ABEU02000009">
    <property type="status" value="NOT_ANNOTATED_CDS"/>
    <property type="molecule type" value="Genomic_DNA"/>
</dbReference>
<dbReference type="EnsemblPlants" id="Pp3c9_7720V3.2">
    <property type="protein sequence ID" value="PAC:32911672.CDS.1"/>
    <property type="gene ID" value="Pp3c9_7720"/>
</dbReference>
<dbReference type="InterPro" id="IPR000757">
    <property type="entry name" value="Beta-glucanase-like"/>
</dbReference>
<feature type="domain" description="GH16" evidence="4">
    <location>
        <begin position="142"/>
        <end position="369"/>
    </location>
</feature>
<name>A0A7I4EQT7_PHYPA</name>
<dbReference type="Pfam" id="PF00722">
    <property type="entry name" value="Glyco_hydro_16"/>
    <property type="match status" value="2"/>
</dbReference>
<dbReference type="Gene3D" id="2.60.120.200">
    <property type="match status" value="2"/>
</dbReference>
<dbReference type="InterPro" id="IPR044791">
    <property type="entry name" value="Beta-glucanase/XTH"/>
</dbReference>
<feature type="domain" description="GH16" evidence="4">
    <location>
        <begin position="365"/>
        <end position="615"/>
    </location>
</feature>
<protein>
    <recommendedName>
        <fullName evidence="4">GH16 domain-containing protein</fullName>
    </recommendedName>
</protein>
<feature type="region of interest" description="Disordered" evidence="3">
    <location>
        <begin position="146"/>
        <end position="199"/>
    </location>
</feature>
<keyword evidence="1" id="KW-0378">Hydrolase</keyword>
<evidence type="ECO:0000256" key="1">
    <source>
        <dbReference type="ARBA" id="ARBA00022801"/>
    </source>
</evidence>
<dbReference type="OrthoDB" id="4781at2759"/>
<evidence type="ECO:0000313" key="6">
    <source>
        <dbReference type="Proteomes" id="UP000006727"/>
    </source>
</evidence>
<dbReference type="Proteomes" id="UP000006727">
    <property type="component" value="Chromosome 9"/>
</dbReference>
<dbReference type="Gramene" id="Pp3c9_7720V3.3">
    <property type="protein sequence ID" value="PAC:32911673.CDS.1"/>
    <property type="gene ID" value="Pp3c9_7720"/>
</dbReference>
<sequence length="621" mass="69994">MDRFVRGCDNVVLCLKYRFSAFLKLLLLFALLNPVHSLRRMSTPNLASMRIGIAGLQLKELRRAHIGLEQHCRLQVEAMQGALRDSSKKVFDDPNGARRELVRVQKLVQTCNLNLTAIGQHLQSHDLLAKVGQSVASAESLIDQSEITGPLPSPQVESVNDEASESVFETEGSAPSTLSSRVSEDRNSRQTGLTPSINNLGPFPVPPKFEMSMSELVVDFCSNHVIRTLSTAIIRLDRSCGGKFHTTAKYTSGVFTIRMRAPANAPGMINSFYISSNDGALDMISFDFVGNQPNRVLTAYAVNGNHEQKLKTFHMDFDTTAEFHQYTIKWDNEMIVWMVDDVVLRTLRASCVKDYPTKPGHIFGYSWDASSLNDGAMAGRMNWLNAPYFMHFKNLQVTSPLRRGDWVPPQQKNVQRTSTNSIRPFVIDYCPWSVAADAEHDVDITFDKKGCGGRLRSLNSYPSGKFSSRIKCAEGDTSGLLTSFYVSSGEGTITQDEIDFEFLGDNKRIVQTNFYVNGTSDNEQWVELDYDCSSGFHTYAIHYDQHQIKWFVDSKLVRTVVKEDQLRERLPYPTKRMFLYSSVWNASFVNDGGWTGKWHGMGELPFVARFKDVVAQYFSNE</sequence>
<dbReference type="EnsemblPlants" id="Pp3c9_7720V3.3">
    <property type="protein sequence ID" value="PAC:32911673.CDS.1"/>
    <property type="gene ID" value="Pp3c9_7720"/>
</dbReference>
<keyword evidence="2" id="KW-0326">Glycosidase</keyword>
<evidence type="ECO:0000256" key="3">
    <source>
        <dbReference type="SAM" id="MobiDB-lite"/>
    </source>
</evidence>
<dbReference type="PANTHER" id="PTHR31062">
    <property type="entry name" value="XYLOGLUCAN ENDOTRANSGLUCOSYLASE/HYDROLASE PROTEIN 8-RELATED"/>
    <property type="match status" value="1"/>
</dbReference>
<dbReference type="PRINTS" id="PR00737">
    <property type="entry name" value="GLHYDRLASE16"/>
</dbReference>
<dbReference type="RefSeq" id="XP_024384207.1">
    <property type="nucleotide sequence ID" value="XM_024528439.2"/>
</dbReference>
<organism evidence="5 6">
    <name type="scientific">Physcomitrium patens</name>
    <name type="common">Spreading-leaved earth moss</name>
    <name type="synonym">Physcomitrella patens</name>
    <dbReference type="NCBI Taxonomy" id="3218"/>
    <lineage>
        <taxon>Eukaryota</taxon>
        <taxon>Viridiplantae</taxon>
        <taxon>Streptophyta</taxon>
        <taxon>Embryophyta</taxon>
        <taxon>Bryophyta</taxon>
        <taxon>Bryophytina</taxon>
        <taxon>Bryopsida</taxon>
        <taxon>Funariidae</taxon>
        <taxon>Funariales</taxon>
        <taxon>Funariaceae</taxon>
        <taxon>Physcomitrium</taxon>
    </lineage>
</organism>
<reference evidence="5" key="3">
    <citation type="submission" date="2020-12" db="UniProtKB">
        <authorList>
            <consortium name="EnsemblPlants"/>
        </authorList>
    </citation>
    <scope>IDENTIFICATION</scope>
</reference>
<evidence type="ECO:0000256" key="2">
    <source>
        <dbReference type="ARBA" id="ARBA00023295"/>
    </source>
</evidence>
<dbReference type="AlphaFoldDB" id="A0A7I4EQT7"/>
<dbReference type="GO" id="GO:0005975">
    <property type="term" value="P:carbohydrate metabolic process"/>
    <property type="evidence" value="ECO:0007669"/>
    <property type="project" value="InterPro"/>
</dbReference>
<dbReference type="KEGG" id="ppp:112286506"/>
<dbReference type="PROSITE" id="PS51762">
    <property type="entry name" value="GH16_2"/>
    <property type="match status" value="2"/>
</dbReference>
<accession>A0A7I4EQT7</accession>
<dbReference type="GeneID" id="112286506"/>
<reference evidence="5 6" key="2">
    <citation type="journal article" date="2018" name="Plant J.">
        <title>The Physcomitrella patens chromosome-scale assembly reveals moss genome structure and evolution.</title>
        <authorList>
            <person name="Lang D."/>
            <person name="Ullrich K.K."/>
            <person name="Murat F."/>
            <person name="Fuchs J."/>
            <person name="Jenkins J."/>
            <person name="Haas F.B."/>
            <person name="Piednoel M."/>
            <person name="Gundlach H."/>
            <person name="Van Bel M."/>
            <person name="Meyberg R."/>
            <person name="Vives C."/>
            <person name="Morata J."/>
            <person name="Symeonidi A."/>
            <person name="Hiss M."/>
            <person name="Muchero W."/>
            <person name="Kamisugi Y."/>
            <person name="Saleh O."/>
            <person name="Blanc G."/>
            <person name="Decker E.L."/>
            <person name="van Gessel N."/>
            <person name="Grimwood J."/>
            <person name="Hayes R.D."/>
            <person name="Graham S.W."/>
            <person name="Gunter L.E."/>
            <person name="McDaniel S.F."/>
            <person name="Hoernstein S.N.W."/>
            <person name="Larsson A."/>
            <person name="Li F.W."/>
            <person name="Perroud P.F."/>
            <person name="Phillips J."/>
            <person name="Ranjan P."/>
            <person name="Rokshar D.S."/>
            <person name="Rothfels C.J."/>
            <person name="Schneider L."/>
            <person name="Shu S."/>
            <person name="Stevenson D.W."/>
            <person name="Thummler F."/>
            <person name="Tillich M."/>
            <person name="Villarreal Aguilar J.C."/>
            <person name="Widiez T."/>
            <person name="Wong G.K."/>
            <person name="Wymore A."/>
            <person name="Zhang Y."/>
            <person name="Zimmer A.D."/>
            <person name="Quatrano R.S."/>
            <person name="Mayer K.F.X."/>
            <person name="Goodstein D."/>
            <person name="Casacuberta J.M."/>
            <person name="Vandepoele K."/>
            <person name="Reski R."/>
            <person name="Cuming A.C."/>
            <person name="Tuskan G.A."/>
            <person name="Maumus F."/>
            <person name="Salse J."/>
            <person name="Schmutz J."/>
            <person name="Rensing S.A."/>
        </authorList>
    </citation>
    <scope>NUCLEOTIDE SEQUENCE [LARGE SCALE GENOMIC DNA]</scope>
    <source>
        <strain evidence="5 6">cv. Gransden 2004</strain>
    </source>
</reference>
<evidence type="ECO:0000313" key="5">
    <source>
        <dbReference type="EnsemblPlants" id="PAC:32911672.CDS.1"/>
    </source>
</evidence>
<reference evidence="5 6" key="1">
    <citation type="journal article" date="2008" name="Science">
        <title>The Physcomitrella genome reveals evolutionary insights into the conquest of land by plants.</title>
        <authorList>
            <person name="Rensing S."/>
            <person name="Lang D."/>
            <person name="Zimmer A."/>
            <person name="Terry A."/>
            <person name="Salamov A."/>
            <person name="Shapiro H."/>
            <person name="Nishiyama T."/>
            <person name="Perroud P.-F."/>
            <person name="Lindquist E."/>
            <person name="Kamisugi Y."/>
            <person name="Tanahashi T."/>
            <person name="Sakakibara K."/>
            <person name="Fujita T."/>
            <person name="Oishi K."/>
            <person name="Shin-I T."/>
            <person name="Kuroki Y."/>
            <person name="Toyoda A."/>
            <person name="Suzuki Y."/>
            <person name="Hashimoto A."/>
            <person name="Yamaguchi K."/>
            <person name="Sugano A."/>
            <person name="Kohara Y."/>
            <person name="Fujiyama A."/>
            <person name="Anterola A."/>
            <person name="Aoki S."/>
            <person name="Ashton N."/>
            <person name="Barbazuk W.B."/>
            <person name="Barker E."/>
            <person name="Bennetzen J."/>
            <person name="Bezanilla M."/>
            <person name="Blankenship R."/>
            <person name="Cho S.H."/>
            <person name="Dutcher S."/>
            <person name="Estelle M."/>
            <person name="Fawcett J.A."/>
            <person name="Gundlach H."/>
            <person name="Hanada K."/>
            <person name="Heyl A."/>
            <person name="Hicks K.A."/>
            <person name="Hugh J."/>
            <person name="Lohr M."/>
            <person name="Mayer K."/>
            <person name="Melkozernov A."/>
            <person name="Murata T."/>
            <person name="Nelson D."/>
            <person name="Pils B."/>
            <person name="Prigge M."/>
            <person name="Reiss B."/>
            <person name="Renner T."/>
            <person name="Rombauts S."/>
            <person name="Rushton P."/>
            <person name="Sanderfoot A."/>
            <person name="Schween G."/>
            <person name="Shiu S.-H."/>
            <person name="Stueber K."/>
            <person name="Theodoulou F.L."/>
            <person name="Tu H."/>
            <person name="Van de Peer Y."/>
            <person name="Verrier P.J."/>
            <person name="Waters E."/>
            <person name="Wood A."/>
            <person name="Yang L."/>
            <person name="Cove D."/>
            <person name="Cuming A."/>
            <person name="Hasebe M."/>
            <person name="Lucas S."/>
            <person name="Mishler D.B."/>
            <person name="Reski R."/>
            <person name="Grigoriev I."/>
            <person name="Quatrano R.S."/>
            <person name="Boore J.L."/>
        </authorList>
    </citation>
    <scope>NUCLEOTIDE SEQUENCE [LARGE SCALE GENOMIC DNA]</scope>
    <source>
        <strain evidence="5 6">cv. Gransden 2004</strain>
    </source>
</reference>
<proteinExistence type="predicted"/>
<dbReference type="RefSeq" id="XP_024384209.1">
    <property type="nucleotide sequence ID" value="XM_024528441.2"/>
</dbReference>
<keyword evidence="6" id="KW-1185">Reference proteome</keyword>
<dbReference type="GO" id="GO:0004553">
    <property type="term" value="F:hydrolase activity, hydrolyzing O-glycosyl compounds"/>
    <property type="evidence" value="ECO:0007669"/>
    <property type="project" value="InterPro"/>
</dbReference>
<dbReference type="InterPro" id="IPR013320">
    <property type="entry name" value="ConA-like_dom_sf"/>
</dbReference>
<dbReference type="InterPro" id="IPR008264">
    <property type="entry name" value="Beta_glucanase"/>
</dbReference>
<dbReference type="Gramene" id="Pp3c9_7720V3.2">
    <property type="protein sequence ID" value="PAC:32911672.CDS.1"/>
    <property type="gene ID" value="Pp3c9_7720"/>
</dbReference>